<keyword evidence="10" id="KW-1185">Reference proteome</keyword>
<gene>
    <name evidence="9" type="ORF">EYC98_07820</name>
</gene>
<evidence type="ECO:0000256" key="2">
    <source>
        <dbReference type="ARBA" id="ARBA00005752"/>
    </source>
</evidence>
<evidence type="ECO:0000256" key="4">
    <source>
        <dbReference type="ARBA" id="ARBA00022741"/>
    </source>
</evidence>
<evidence type="ECO:0000259" key="8">
    <source>
        <dbReference type="PROSITE" id="PS51278"/>
    </source>
</evidence>
<keyword evidence="4" id="KW-0547">Nucleotide-binding</keyword>
<evidence type="ECO:0000313" key="10">
    <source>
        <dbReference type="Proteomes" id="UP001143362"/>
    </source>
</evidence>
<dbReference type="SUPFAM" id="SSF56235">
    <property type="entry name" value="N-terminal nucleophile aminohydrolases (Ntn hydrolases)"/>
    <property type="match status" value="1"/>
</dbReference>
<reference evidence="9" key="1">
    <citation type="submission" date="2019-02" db="EMBL/GenBank/DDBJ databases">
        <authorList>
            <person name="Li S.-H."/>
        </authorList>
    </citation>
    <scope>NUCLEOTIDE SEQUENCE</scope>
    <source>
        <strain evidence="9">IMCC14734</strain>
    </source>
</reference>
<evidence type="ECO:0000256" key="7">
    <source>
        <dbReference type="ARBA" id="ARBA00048741"/>
    </source>
</evidence>
<dbReference type="InterPro" id="IPR014729">
    <property type="entry name" value="Rossmann-like_a/b/a_fold"/>
</dbReference>
<sequence>MSAMFGIVRFDGGQVNPADMQLMAAAMDYRGPNGEGLWCDGRVGLGHLMLHTTAESLGETLPWQDPFSSLVITADARIDNRPELLAKLNISGSLASATADSQLILLAYRKWGEQCLEHLLGDFSFAIWDEQKKTLFCARDHMGVKPFYYYHSDSAVVFSSAVEGILALDWVPKTLNEPRITDYLLGSLEGIDKTSTFYRHIARHPPAHTLEVNYSGRLSRRQYWQLEDRGELYLATETEYNEAFLEQLNQAIRPRLRSAGDAGVALSGGIDSGAIVAIARQLMPTEYGGKLQTFSGASRDAANCSETRRLLDVIAQGGVEANTVFQDQMAEFEHELSPLLHHTCDPFDNRMSLYPTVCAAAKRAGVRVLLDGVDDVIMDTVEQDTAYMLRSGNWAAVWREHGAIARLSGGDSSRTSLLLDDFRSLLITPALRSLWRKLKTHPSVEQLIEGTILNRQFASDTALPERLETMRLNQPVKMLKSLRCANAAEISQPWLTVALERYERIAARHGVEPRHPYCDKRFVEFCLTLPAAQRDYQGWPKITLRRAMQGKLPEASLWQADGEHLGWSFTQARLAQYRPLIESVLLGDMDDMADYLDIDKVIKAARGTLSGTPAPDQETFTWQALCLTLWVRRQK</sequence>
<dbReference type="Gene3D" id="3.40.50.620">
    <property type="entry name" value="HUPs"/>
    <property type="match status" value="2"/>
</dbReference>
<dbReference type="Pfam" id="PF13537">
    <property type="entry name" value="GATase_7"/>
    <property type="match status" value="1"/>
</dbReference>
<dbReference type="Gene3D" id="3.60.20.10">
    <property type="entry name" value="Glutamine Phosphoribosylpyrophosphate, subunit 1, domain 1"/>
    <property type="match status" value="1"/>
</dbReference>
<dbReference type="PROSITE" id="PS51278">
    <property type="entry name" value="GATASE_TYPE_2"/>
    <property type="match status" value="1"/>
</dbReference>
<dbReference type="InterPro" id="IPR017932">
    <property type="entry name" value="GATase_2_dom"/>
</dbReference>
<feature type="domain" description="Glutamine amidotransferase type-2" evidence="8">
    <location>
        <begin position="2"/>
        <end position="194"/>
    </location>
</feature>
<protein>
    <recommendedName>
        <fullName evidence="3">asparagine synthase (glutamine-hydrolyzing)</fullName>
        <ecNumber evidence="3">6.3.5.4</ecNumber>
    </recommendedName>
</protein>
<keyword evidence="5" id="KW-0067">ATP-binding</keyword>
<evidence type="ECO:0000256" key="3">
    <source>
        <dbReference type="ARBA" id="ARBA00012737"/>
    </source>
</evidence>
<comment type="catalytic activity">
    <reaction evidence="7">
        <text>L-aspartate + L-glutamine + ATP + H2O = L-asparagine + L-glutamate + AMP + diphosphate + H(+)</text>
        <dbReference type="Rhea" id="RHEA:12228"/>
        <dbReference type="ChEBI" id="CHEBI:15377"/>
        <dbReference type="ChEBI" id="CHEBI:15378"/>
        <dbReference type="ChEBI" id="CHEBI:29985"/>
        <dbReference type="ChEBI" id="CHEBI:29991"/>
        <dbReference type="ChEBI" id="CHEBI:30616"/>
        <dbReference type="ChEBI" id="CHEBI:33019"/>
        <dbReference type="ChEBI" id="CHEBI:58048"/>
        <dbReference type="ChEBI" id="CHEBI:58359"/>
        <dbReference type="ChEBI" id="CHEBI:456215"/>
        <dbReference type="EC" id="6.3.5.4"/>
    </reaction>
</comment>
<keyword evidence="6" id="KW-0315">Glutamine amidotransferase</keyword>
<dbReference type="PIRSF" id="PIRSF001589">
    <property type="entry name" value="Asn_synthetase_glu-h"/>
    <property type="match status" value="1"/>
</dbReference>
<dbReference type="CDD" id="cd00712">
    <property type="entry name" value="AsnB"/>
    <property type="match status" value="1"/>
</dbReference>
<dbReference type="CDD" id="cd01991">
    <property type="entry name" value="Asn_synthase_B_C"/>
    <property type="match status" value="1"/>
</dbReference>
<evidence type="ECO:0000313" key="9">
    <source>
        <dbReference type="EMBL" id="MCX2980783.1"/>
    </source>
</evidence>
<dbReference type="RefSeq" id="WP_279244757.1">
    <property type="nucleotide sequence ID" value="NZ_SHNN01000001.1"/>
</dbReference>
<accession>A0ABT3TEN9</accession>
<comment type="caution">
    <text evidence="9">The sequence shown here is derived from an EMBL/GenBank/DDBJ whole genome shotgun (WGS) entry which is preliminary data.</text>
</comment>
<dbReference type="EC" id="6.3.5.4" evidence="3"/>
<evidence type="ECO:0000256" key="5">
    <source>
        <dbReference type="ARBA" id="ARBA00022840"/>
    </source>
</evidence>
<dbReference type="Pfam" id="PF00733">
    <property type="entry name" value="Asn_synthase"/>
    <property type="match status" value="1"/>
</dbReference>
<dbReference type="PANTHER" id="PTHR43284">
    <property type="entry name" value="ASPARAGINE SYNTHETASE (GLUTAMINE-HYDROLYZING)"/>
    <property type="match status" value="1"/>
</dbReference>
<dbReference type="InterPro" id="IPR006426">
    <property type="entry name" value="Asn_synth_AEB"/>
</dbReference>
<evidence type="ECO:0000256" key="1">
    <source>
        <dbReference type="ARBA" id="ARBA00005187"/>
    </source>
</evidence>
<dbReference type="SUPFAM" id="SSF52402">
    <property type="entry name" value="Adenine nucleotide alpha hydrolases-like"/>
    <property type="match status" value="1"/>
</dbReference>
<dbReference type="InterPro" id="IPR001962">
    <property type="entry name" value="Asn_synthase"/>
</dbReference>
<dbReference type="InterPro" id="IPR051786">
    <property type="entry name" value="ASN_synthetase/amidase"/>
</dbReference>
<evidence type="ECO:0000256" key="6">
    <source>
        <dbReference type="ARBA" id="ARBA00022962"/>
    </source>
</evidence>
<proteinExistence type="inferred from homology"/>
<comment type="pathway">
    <text evidence="1">Amino-acid biosynthesis; L-asparagine biosynthesis; L-asparagine from L-aspartate (L-Gln route): step 1/1.</text>
</comment>
<dbReference type="InterPro" id="IPR033738">
    <property type="entry name" value="AsnB_N"/>
</dbReference>
<dbReference type="EMBL" id="SHNN01000001">
    <property type="protein sequence ID" value="MCX2980783.1"/>
    <property type="molecule type" value="Genomic_DNA"/>
</dbReference>
<organism evidence="9 10">
    <name type="scientific">Candidatus Litorirhabdus singularis</name>
    <dbReference type="NCBI Taxonomy" id="2518993"/>
    <lineage>
        <taxon>Bacteria</taxon>
        <taxon>Pseudomonadati</taxon>
        <taxon>Pseudomonadota</taxon>
        <taxon>Gammaproteobacteria</taxon>
        <taxon>Cellvibrionales</taxon>
        <taxon>Halieaceae</taxon>
        <taxon>Candidatus Litorirhabdus</taxon>
    </lineage>
</organism>
<comment type="similarity">
    <text evidence="2">Belongs to the asparagine synthetase family.</text>
</comment>
<dbReference type="InterPro" id="IPR029055">
    <property type="entry name" value="Ntn_hydrolases_N"/>
</dbReference>
<name>A0ABT3TEN9_9GAMM</name>
<dbReference type="Proteomes" id="UP001143362">
    <property type="component" value="Unassembled WGS sequence"/>
</dbReference>
<dbReference type="PANTHER" id="PTHR43284:SF1">
    <property type="entry name" value="ASPARAGINE SYNTHETASE"/>
    <property type="match status" value="1"/>
</dbReference>